<keyword evidence="1 5" id="KW-0349">Heme</keyword>
<dbReference type="GO" id="GO:0046872">
    <property type="term" value="F:metal ion binding"/>
    <property type="evidence" value="ECO:0007669"/>
    <property type="project" value="UniProtKB-KW"/>
</dbReference>
<evidence type="ECO:0000313" key="6">
    <source>
        <dbReference type="Proteomes" id="UP000095283"/>
    </source>
</evidence>
<organism evidence="6 7">
    <name type="scientific">Heterorhabditis bacteriophora</name>
    <name type="common">Entomopathogenic nematode worm</name>
    <dbReference type="NCBI Taxonomy" id="37862"/>
    <lineage>
        <taxon>Eukaryota</taxon>
        <taxon>Metazoa</taxon>
        <taxon>Ecdysozoa</taxon>
        <taxon>Nematoda</taxon>
        <taxon>Chromadorea</taxon>
        <taxon>Rhabditida</taxon>
        <taxon>Rhabditina</taxon>
        <taxon>Rhabditomorpha</taxon>
        <taxon>Strongyloidea</taxon>
        <taxon>Heterorhabditidae</taxon>
        <taxon>Heterorhabditis</taxon>
    </lineage>
</organism>
<evidence type="ECO:0000256" key="4">
    <source>
        <dbReference type="ARBA" id="ARBA00023136"/>
    </source>
</evidence>
<comment type="cofactor">
    <cofactor evidence="5">
        <name>heme c</name>
        <dbReference type="ChEBI" id="CHEBI:61717"/>
    </cofactor>
    <text evidence="5">Binds 1 heme c group covalently per subunit.</text>
</comment>
<evidence type="ECO:0000256" key="2">
    <source>
        <dbReference type="ARBA" id="ARBA00022723"/>
    </source>
</evidence>
<keyword evidence="6" id="KW-1185">Reference proteome</keyword>
<evidence type="ECO:0000256" key="3">
    <source>
        <dbReference type="ARBA" id="ARBA00023004"/>
    </source>
</evidence>
<accession>A0A1I7WFY4</accession>
<dbReference type="InterPro" id="IPR002326">
    <property type="entry name" value="Cyt_c1"/>
</dbReference>
<protein>
    <submittedName>
        <fullName evidence="7">Phospholipid methyltransferase</fullName>
    </submittedName>
</protein>
<keyword evidence="4" id="KW-0472">Membrane</keyword>
<dbReference type="GO" id="GO:0006122">
    <property type="term" value="P:mitochondrial electron transport, ubiquinol to cytochrome c"/>
    <property type="evidence" value="ECO:0007669"/>
    <property type="project" value="TreeGrafter"/>
</dbReference>
<proteinExistence type="predicted"/>
<dbReference type="Proteomes" id="UP000095283">
    <property type="component" value="Unplaced"/>
</dbReference>
<sequence>MGSPVNIPRVTYQYSTVLPFERDLPHILIGGLFRTHWYYAVYFSIAYYAFVRRTGAVAAGVAAGGATLIYALERSVHASSDAVHPFHLPWSHSGPFSSFDIASYVDDGKAYNPYFPGGIISMPQQLFDEGIEYKI</sequence>
<name>A0A1I7WFY4_HETBA</name>
<evidence type="ECO:0000256" key="1">
    <source>
        <dbReference type="ARBA" id="ARBA00022617"/>
    </source>
</evidence>
<dbReference type="GO" id="GO:0005739">
    <property type="term" value="C:mitochondrion"/>
    <property type="evidence" value="ECO:0007669"/>
    <property type="project" value="GOC"/>
</dbReference>
<dbReference type="AlphaFoldDB" id="A0A1I7WFY4"/>
<feature type="binding site" description="covalent" evidence="5">
    <location>
        <position position="122"/>
    </location>
    <ligand>
        <name>heme c</name>
        <dbReference type="ChEBI" id="CHEBI:61717"/>
    </ligand>
</feature>
<dbReference type="WBParaSite" id="Hba_03836">
    <property type="protein sequence ID" value="Hba_03836"/>
    <property type="gene ID" value="Hba_03836"/>
</dbReference>
<keyword evidence="2 5" id="KW-0479">Metal-binding</keyword>
<reference evidence="7" key="1">
    <citation type="submission" date="2016-11" db="UniProtKB">
        <authorList>
            <consortium name="WormBaseParasite"/>
        </authorList>
    </citation>
    <scope>IDENTIFICATION</scope>
</reference>
<dbReference type="PANTHER" id="PTHR10266">
    <property type="entry name" value="CYTOCHROME C1"/>
    <property type="match status" value="1"/>
</dbReference>
<keyword evidence="3 5" id="KW-0408">Iron</keyword>
<evidence type="ECO:0000313" key="7">
    <source>
        <dbReference type="WBParaSite" id="Hba_03836"/>
    </source>
</evidence>
<dbReference type="GO" id="GO:0009055">
    <property type="term" value="F:electron transfer activity"/>
    <property type="evidence" value="ECO:0007669"/>
    <property type="project" value="InterPro"/>
</dbReference>
<dbReference type="PANTHER" id="PTHR10266:SF3">
    <property type="entry name" value="CYTOCHROME C1, HEME PROTEIN, MITOCHONDRIAL"/>
    <property type="match status" value="1"/>
</dbReference>
<dbReference type="GO" id="GO:0020037">
    <property type="term" value="F:heme binding"/>
    <property type="evidence" value="ECO:0007669"/>
    <property type="project" value="InterPro"/>
</dbReference>
<evidence type="ECO:0000256" key="5">
    <source>
        <dbReference type="PIRSR" id="PIRSR602326-1"/>
    </source>
</evidence>
<dbReference type="Pfam" id="PF02167">
    <property type="entry name" value="Cytochrom_C1"/>
    <property type="match status" value="1"/>
</dbReference>